<dbReference type="SUPFAM" id="SSF51182">
    <property type="entry name" value="RmlC-like cupins"/>
    <property type="match status" value="1"/>
</dbReference>
<feature type="domain" description="Cupin type-1" evidence="3">
    <location>
        <begin position="308"/>
        <end position="450"/>
    </location>
</feature>
<feature type="binding site" evidence="2">
    <location>
        <position position="361"/>
    </location>
    <ligand>
        <name>Mn(2+)</name>
        <dbReference type="ChEBI" id="CHEBI:29035"/>
        <label>2</label>
    </ligand>
</feature>
<dbReference type="PANTHER" id="PTHR35848:SF9">
    <property type="entry name" value="SLL1358 PROTEIN"/>
    <property type="match status" value="1"/>
</dbReference>
<evidence type="ECO:0000313" key="4">
    <source>
        <dbReference type="EMBL" id="RYB03089.1"/>
    </source>
</evidence>
<feature type="binding site" evidence="2">
    <location>
        <position position="400"/>
    </location>
    <ligand>
        <name>Mn(2+)</name>
        <dbReference type="ChEBI" id="CHEBI:29035"/>
        <label>2</label>
    </ligand>
</feature>
<dbReference type="PANTHER" id="PTHR35848">
    <property type="entry name" value="OXALATE-BINDING PROTEIN"/>
    <property type="match status" value="1"/>
</dbReference>
<evidence type="ECO:0000256" key="2">
    <source>
        <dbReference type="PIRSR" id="PIRSR617774-2"/>
    </source>
</evidence>
<dbReference type="NCBIfam" id="TIGR03404">
    <property type="entry name" value="bicupin_oxalic"/>
    <property type="match status" value="1"/>
</dbReference>
<dbReference type="GO" id="GO:0033609">
    <property type="term" value="P:oxalate metabolic process"/>
    <property type="evidence" value="ECO:0007669"/>
    <property type="project" value="InterPro"/>
</dbReference>
<feature type="binding site" evidence="2">
    <location>
        <position position="180"/>
    </location>
    <ligand>
        <name>Mn(2+)</name>
        <dbReference type="ChEBI" id="CHEBI:29035"/>
        <label>1</label>
    </ligand>
</feature>
<feature type="binding site" evidence="2">
    <location>
        <position position="354"/>
    </location>
    <ligand>
        <name>Mn(2+)</name>
        <dbReference type="ChEBI" id="CHEBI:29035"/>
        <label>2</label>
    </ligand>
</feature>
<comment type="cofactor">
    <cofactor evidence="2">
        <name>Mn(2+)</name>
        <dbReference type="ChEBI" id="CHEBI:29035"/>
    </cofactor>
    <text evidence="2">Binds 2 manganese ions per subunit.</text>
</comment>
<keyword evidence="2" id="KW-0464">Manganese</keyword>
<dbReference type="InterPro" id="IPR051610">
    <property type="entry name" value="GPI/OXD"/>
</dbReference>
<evidence type="ECO:0000256" key="1">
    <source>
        <dbReference type="ARBA" id="ARBA00022723"/>
    </source>
</evidence>
<feature type="binding site" evidence="2">
    <location>
        <position position="219"/>
    </location>
    <ligand>
        <name>Mn(2+)</name>
        <dbReference type="ChEBI" id="CHEBI:29035"/>
        <label>1</label>
    </ligand>
</feature>
<feature type="binding site" evidence="2">
    <location>
        <position position="176"/>
    </location>
    <ligand>
        <name>Mn(2+)</name>
        <dbReference type="ChEBI" id="CHEBI:29035"/>
        <label>1</label>
    </ligand>
</feature>
<keyword evidence="5" id="KW-1185">Reference proteome</keyword>
<dbReference type="CDD" id="cd20305">
    <property type="entry name" value="cupin_OxDC_C"/>
    <property type="match status" value="1"/>
</dbReference>
<gene>
    <name evidence="4" type="ORF">D3272_18675</name>
</gene>
<dbReference type="OrthoDB" id="1973590at2"/>
<dbReference type="AlphaFoldDB" id="A0A4Q2R8N6"/>
<dbReference type="Pfam" id="PF00190">
    <property type="entry name" value="Cupin_1"/>
    <property type="match status" value="2"/>
</dbReference>
<comment type="caution">
    <text evidence="4">The sequence shown here is derived from an EMBL/GenBank/DDBJ whole genome shotgun (WGS) entry which is preliminary data.</text>
</comment>
<dbReference type="GO" id="GO:0046872">
    <property type="term" value="F:metal ion binding"/>
    <property type="evidence" value="ECO:0007669"/>
    <property type="project" value="UniProtKB-KW"/>
</dbReference>
<dbReference type="InterPro" id="IPR011051">
    <property type="entry name" value="RmlC_Cupin_sf"/>
</dbReference>
<evidence type="ECO:0000313" key="5">
    <source>
        <dbReference type="Proteomes" id="UP000289411"/>
    </source>
</evidence>
<dbReference type="Gene3D" id="2.60.120.10">
    <property type="entry name" value="Jelly Rolls"/>
    <property type="match status" value="2"/>
</dbReference>
<protein>
    <submittedName>
        <fullName evidence="4">Cupin domain-containing protein</fullName>
    </submittedName>
</protein>
<dbReference type="Proteomes" id="UP000289411">
    <property type="component" value="Unassembled WGS sequence"/>
</dbReference>
<proteinExistence type="predicted"/>
<feature type="domain" description="Cupin type-1" evidence="3">
    <location>
        <begin position="130"/>
        <end position="272"/>
    </location>
</feature>
<feature type="binding site" evidence="2">
    <location>
        <position position="174"/>
    </location>
    <ligand>
        <name>Mn(2+)</name>
        <dbReference type="ChEBI" id="CHEBI:29035"/>
        <label>1</label>
    </ligand>
</feature>
<accession>A0A4Q2R8N6</accession>
<reference evidence="4 5" key="2">
    <citation type="submission" date="2019-02" db="EMBL/GenBank/DDBJ databases">
        <title>'Lichenibacterium ramalinii' gen. nov. sp. nov., 'Lichenibacterium minor' gen. nov. sp. nov.</title>
        <authorList>
            <person name="Pankratov T."/>
        </authorList>
    </citation>
    <scope>NUCLEOTIDE SEQUENCE [LARGE SCALE GENOMIC DNA]</scope>
    <source>
        <strain evidence="4 5">RmlP001</strain>
    </source>
</reference>
<sequence>MLDLGGLHRTVSRRSGIRLDLVDRFRSSLCLIRSDDAIARRAIDSARAGRLQLERFDAAADVQSTSETAMDVERRKILSGLAIGAGTFAASRAAAADGDGRAAGDEATPASAFVRTLPRKPGTGQAFSASLDSGPIKATSGGWARDLTTNQLPIATGIAGAHLFLNPGGVREMHWHASAEWAYVIAGRCQATIVDPDGVMEVVNFGPGDTWSFPAGHAHAIQALGTTPCHAILTFDDGRYGEHGTFGLSDFMSRLDGPMLRTTLGVDEALARRLPEGETYIMQGPVVPLDGARATAEQRLDAKRSHRYALSGSSPLIETEAGSLRVASAAAFPVSGTMTGFVQTLQPGAIHTPHWHPGANEWHFLLKGRTKVTIFEADKRMATAELAAGDCAYLPRAMGHIVQNIGAEPCHFVGVHDAPSYAESSLSRWLSTVPAHLVAANLGLTEPEVASLPRQPLVFARA</sequence>
<organism evidence="4 5">
    <name type="scientific">Lichenibacterium ramalinae</name>
    <dbReference type="NCBI Taxonomy" id="2316527"/>
    <lineage>
        <taxon>Bacteria</taxon>
        <taxon>Pseudomonadati</taxon>
        <taxon>Pseudomonadota</taxon>
        <taxon>Alphaproteobacteria</taxon>
        <taxon>Hyphomicrobiales</taxon>
        <taxon>Lichenihabitantaceae</taxon>
        <taxon>Lichenibacterium</taxon>
    </lineage>
</organism>
<dbReference type="InterPro" id="IPR006045">
    <property type="entry name" value="Cupin_1"/>
</dbReference>
<reference evidence="4 5" key="1">
    <citation type="submission" date="2018-09" db="EMBL/GenBank/DDBJ databases">
        <authorList>
            <person name="Grouzdev D.S."/>
            <person name="Krutkina M.S."/>
        </authorList>
    </citation>
    <scope>NUCLEOTIDE SEQUENCE [LARGE SCALE GENOMIC DNA]</scope>
    <source>
        <strain evidence="4 5">RmlP001</strain>
    </source>
</reference>
<dbReference type="RefSeq" id="WP_129220727.1">
    <property type="nucleotide sequence ID" value="NZ_QYBC01000016.1"/>
</dbReference>
<dbReference type="SMART" id="SM00835">
    <property type="entry name" value="Cupin_1"/>
    <property type="match status" value="2"/>
</dbReference>
<name>A0A4Q2R8N6_9HYPH</name>
<evidence type="ECO:0000259" key="3">
    <source>
        <dbReference type="SMART" id="SM00835"/>
    </source>
</evidence>
<feature type="binding site" evidence="2">
    <location>
        <position position="356"/>
    </location>
    <ligand>
        <name>Mn(2+)</name>
        <dbReference type="ChEBI" id="CHEBI:29035"/>
        <label>2</label>
    </ligand>
</feature>
<dbReference type="InterPro" id="IPR014710">
    <property type="entry name" value="RmlC-like_jellyroll"/>
</dbReference>
<dbReference type="EMBL" id="QYBC01000016">
    <property type="protein sequence ID" value="RYB03089.1"/>
    <property type="molecule type" value="Genomic_DNA"/>
</dbReference>
<dbReference type="InterPro" id="IPR017774">
    <property type="entry name" value="Bicupin_oxalate_deCO2ase/Oxase"/>
</dbReference>
<keyword evidence="1 2" id="KW-0479">Metal-binding</keyword>